<reference evidence="1 2" key="1">
    <citation type="submission" date="2019-03" db="EMBL/GenBank/DDBJ databases">
        <title>First draft genome of Liparis tanakae, snailfish: a comprehensive survey of snailfish specific genes.</title>
        <authorList>
            <person name="Kim W."/>
            <person name="Song I."/>
            <person name="Jeong J.-H."/>
            <person name="Kim D."/>
            <person name="Kim S."/>
            <person name="Ryu S."/>
            <person name="Song J.Y."/>
            <person name="Lee S.K."/>
        </authorList>
    </citation>
    <scope>NUCLEOTIDE SEQUENCE [LARGE SCALE GENOMIC DNA]</scope>
    <source>
        <tissue evidence="1">Muscle</tissue>
    </source>
</reference>
<dbReference type="EMBL" id="SRLO01001639">
    <property type="protein sequence ID" value="TNN36263.1"/>
    <property type="molecule type" value="Genomic_DNA"/>
</dbReference>
<evidence type="ECO:0000313" key="2">
    <source>
        <dbReference type="Proteomes" id="UP000314294"/>
    </source>
</evidence>
<accession>A0A4Z2F5T4</accession>
<gene>
    <name evidence="1" type="ORF">EYF80_053568</name>
</gene>
<dbReference type="AlphaFoldDB" id="A0A4Z2F5T4"/>
<protein>
    <submittedName>
        <fullName evidence="1">Uncharacterized protein</fullName>
    </submittedName>
</protein>
<name>A0A4Z2F5T4_9TELE</name>
<sequence>MFTLERPLMDPLGATANVTPILTAAWPGPPTQWFYMESDVDGWIHSLDLRVTRALFSGQEPWICGSELKKMEQGTAEGTGSPADSPN</sequence>
<comment type="caution">
    <text evidence="1">The sequence shown here is derived from an EMBL/GenBank/DDBJ whole genome shotgun (WGS) entry which is preliminary data.</text>
</comment>
<keyword evidence="2" id="KW-1185">Reference proteome</keyword>
<organism evidence="1 2">
    <name type="scientific">Liparis tanakae</name>
    <name type="common">Tanaka's snailfish</name>
    <dbReference type="NCBI Taxonomy" id="230148"/>
    <lineage>
        <taxon>Eukaryota</taxon>
        <taxon>Metazoa</taxon>
        <taxon>Chordata</taxon>
        <taxon>Craniata</taxon>
        <taxon>Vertebrata</taxon>
        <taxon>Euteleostomi</taxon>
        <taxon>Actinopterygii</taxon>
        <taxon>Neopterygii</taxon>
        <taxon>Teleostei</taxon>
        <taxon>Neoteleostei</taxon>
        <taxon>Acanthomorphata</taxon>
        <taxon>Eupercaria</taxon>
        <taxon>Perciformes</taxon>
        <taxon>Cottioidei</taxon>
        <taxon>Cottales</taxon>
        <taxon>Liparidae</taxon>
        <taxon>Liparis</taxon>
    </lineage>
</organism>
<evidence type="ECO:0000313" key="1">
    <source>
        <dbReference type="EMBL" id="TNN36263.1"/>
    </source>
</evidence>
<dbReference type="Proteomes" id="UP000314294">
    <property type="component" value="Unassembled WGS sequence"/>
</dbReference>
<proteinExistence type="predicted"/>